<comment type="caution">
    <text evidence="2">The sequence shown here is derived from an EMBL/GenBank/DDBJ whole genome shotgun (WGS) entry which is preliminary data.</text>
</comment>
<sequence length="170" mass="18827">MPMQRGPQPVPAPTARRLFLPPLTCCILLQLQLLGSANQPLSRLPAPVPRCATGLLLRKPFDGSRHDATLGLATDLKRTPGVGDPQQRGAHPYKHLAASRFLRKTVPIDCLAHMRFIESVFPPYVPQGWPLHLAMVNWRATVDWLRTVVRSTLGRLPYVLCSPTSITGML</sequence>
<evidence type="ECO:0000313" key="3">
    <source>
        <dbReference type="Proteomes" id="UP001302602"/>
    </source>
</evidence>
<dbReference type="GeneID" id="87828358"/>
<reference evidence="2" key="2">
    <citation type="submission" date="2023-05" db="EMBL/GenBank/DDBJ databases">
        <authorList>
            <consortium name="Lawrence Berkeley National Laboratory"/>
            <person name="Steindorff A."/>
            <person name="Hensen N."/>
            <person name="Bonometti L."/>
            <person name="Westerberg I."/>
            <person name="Brannstrom I.O."/>
            <person name="Guillou S."/>
            <person name="Cros-Aarteil S."/>
            <person name="Calhoun S."/>
            <person name="Haridas S."/>
            <person name="Kuo A."/>
            <person name="Mondo S."/>
            <person name="Pangilinan J."/>
            <person name="Riley R."/>
            <person name="Labutti K."/>
            <person name="Andreopoulos B."/>
            <person name="Lipzen A."/>
            <person name="Chen C."/>
            <person name="Yanf M."/>
            <person name="Daum C."/>
            <person name="Ng V."/>
            <person name="Clum A."/>
            <person name="Ohm R."/>
            <person name="Martin F."/>
            <person name="Silar P."/>
            <person name="Natvig D."/>
            <person name="Lalanne C."/>
            <person name="Gautier V."/>
            <person name="Ament-Velasquez S.L."/>
            <person name="Kruys A."/>
            <person name="Hutchinson M.I."/>
            <person name="Powell A.J."/>
            <person name="Barry K."/>
            <person name="Miller A.N."/>
            <person name="Grigoriev I.V."/>
            <person name="Debuchy R."/>
            <person name="Gladieux P."/>
            <person name="Thoren M.H."/>
            <person name="Johannesson H."/>
        </authorList>
    </citation>
    <scope>NUCLEOTIDE SEQUENCE</scope>
    <source>
        <strain evidence="2">CBS 731.68</strain>
    </source>
</reference>
<keyword evidence="1" id="KW-0732">Signal</keyword>
<dbReference type="AlphaFoldDB" id="A0AAN6U7W2"/>
<dbReference type="EMBL" id="MU853223">
    <property type="protein sequence ID" value="KAK4128022.1"/>
    <property type="molecule type" value="Genomic_DNA"/>
</dbReference>
<proteinExistence type="predicted"/>
<evidence type="ECO:0000256" key="1">
    <source>
        <dbReference type="SAM" id="SignalP"/>
    </source>
</evidence>
<evidence type="ECO:0000313" key="2">
    <source>
        <dbReference type="EMBL" id="KAK4128022.1"/>
    </source>
</evidence>
<reference evidence="2" key="1">
    <citation type="journal article" date="2023" name="Mol. Phylogenet. Evol.">
        <title>Genome-scale phylogeny and comparative genomics of the fungal order Sordariales.</title>
        <authorList>
            <person name="Hensen N."/>
            <person name="Bonometti L."/>
            <person name="Westerberg I."/>
            <person name="Brannstrom I.O."/>
            <person name="Guillou S."/>
            <person name="Cros-Aarteil S."/>
            <person name="Calhoun S."/>
            <person name="Haridas S."/>
            <person name="Kuo A."/>
            <person name="Mondo S."/>
            <person name="Pangilinan J."/>
            <person name="Riley R."/>
            <person name="LaButti K."/>
            <person name="Andreopoulos B."/>
            <person name="Lipzen A."/>
            <person name="Chen C."/>
            <person name="Yan M."/>
            <person name="Daum C."/>
            <person name="Ng V."/>
            <person name="Clum A."/>
            <person name="Steindorff A."/>
            <person name="Ohm R.A."/>
            <person name="Martin F."/>
            <person name="Silar P."/>
            <person name="Natvig D.O."/>
            <person name="Lalanne C."/>
            <person name="Gautier V."/>
            <person name="Ament-Velasquez S.L."/>
            <person name="Kruys A."/>
            <person name="Hutchinson M.I."/>
            <person name="Powell A.J."/>
            <person name="Barry K."/>
            <person name="Miller A.N."/>
            <person name="Grigoriev I.V."/>
            <person name="Debuchy R."/>
            <person name="Gladieux P."/>
            <person name="Hiltunen Thoren M."/>
            <person name="Johannesson H."/>
        </authorList>
    </citation>
    <scope>NUCLEOTIDE SEQUENCE</scope>
    <source>
        <strain evidence="2">CBS 731.68</strain>
    </source>
</reference>
<evidence type="ECO:0008006" key="4">
    <source>
        <dbReference type="Google" id="ProtNLM"/>
    </source>
</evidence>
<keyword evidence="3" id="KW-1185">Reference proteome</keyword>
<protein>
    <recommendedName>
        <fullName evidence="4">Secreted protein</fullName>
    </recommendedName>
</protein>
<dbReference type="RefSeq" id="XP_062651793.1">
    <property type="nucleotide sequence ID" value="XM_062791589.1"/>
</dbReference>
<organism evidence="2 3">
    <name type="scientific">Parathielavia appendiculata</name>
    <dbReference type="NCBI Taxonomy" id="2587402"/>
    <lineage>
        <taxon>Eukaryota</taxon>
        <taxon>Fungi</taxon>
        <taxon>Dikarya</taxon>
        <taxon>Ascomycota</taxon>
        <taxon>Pezizomycotina</taxon>
        <taxon>Sordariomycetes</taxon>
        <taxon>Sordariomycetidae</taxon>
        <taxon>Sordariales</taxon>
        <taxon>Chaetomiaceae</taxon>
        <taxon>Parathielavia</taxon>
    </lineage>
</organism>
<dbReference type="Proteomes" id="UP001302602">
    <property type="component" value="Unassembled WGS sequence"/>
</dbReference>
<accession>A0AAN6U7W2</accession>
<feature type="signal peptide" evidence="1">
    <location>
        <begin position="1"/>
        <end position="37"/>
    </location>
</feature>
<feature type="chain" id="PRO_5042831378" description="Secreted protein" evidence="1">
    <location>
        <begin position="38"/>
        <end position="170"/>
    </location>
</feature>
<name>A0AAN6U7W2_9PEZI</name>
<gene>
    <name evidence="2" type="ORF">N657DRAFT_638421</name>
</gene>